<evidence type="ECO:0000313" key="1">
    <source>
        <dbReference type="EMBL" id="QDU75820.1"/>
    </source>
</evidence>
<dbReference type="KEGG" id="bvo:Pan97_28620"/>
<proteinExistence type="predicted"/>
<protein>
    <submittedName>
        <fullName evidence="1">Uncharacterized protein</fullName>
    </submittedName>
</protein>
<reference evidence="2" key="1">
    <citation type="submission" date="2019-02" db="EMBL/GenBank/DDBJ databases">
        <title>Deep-cultivation of Planctomycetes and their phenomic and genomic characterization uncovers novel biology.</title>
        <authorList>
            <person name="Wiegand S."/>
            <person name="Jogler M."/>
            <person name="Boedeker C."/>
            <person name="Pinto D."/>
            <person name="Vollmers J."/>
            <person name="Rivas-Marin E."/>
            <person name="Kohn T."/>
            <person name="Peeters S.H."/>
            <person name="Heuer A."/>
            <person name="Rast P."/>
            <person name="Oberbeckmann S."/>
            <person name="Bunk B."/>
            <person name="Jeske O."/>
            <person name="Meyerdierks A."/>
            <person name="Storesund J.E."/>
            <person name="Kallscheuer N."/>
            <person name="Luecker S."/>
            <person name="Lage O.M."/>
            <person name="Pohl T."/>
            <person name="Merkel B.J."/>
            <person name="Hornburger P."/>
            <person name="Mueller R.-W."/>
            <person name="Bruemmer F."/>
            <person name="Labrenz M."/>
            <person name="Spormann A.M."/>
            <person name="Op den Camp H."/>
            <person name="Overmann J."/>
            <person name="Amann R."/>
            <person name="Jetten M.S.M."/>
            <person name="Mascher T."/>
            <person name="Medema M.H."/>
            <person name="Devos D.P."/>
            <person name="Kaster A.-K."/>
            <person name="Ovreas L."/>
            <person name="Rohde M."/>
            <person name="Galperin M.Y."/>
            <person name="Jogler C."/>
        </authorList>
    </citation>
    <scope>NUCLEOTIDE SEQUENCE [LARGE SCALE GENOMIC DNA]</scope>
    <source>
        <strain evidence="2">Pan97</strain>
    </source>
</reference>
<gene>
    <name evidence="1" type="ORF">Pan97_28620</name>
</gene>
<keyword evidence="2" id="KW-1185">Reference proteome</keyword>
<dbReference type="EMBL" id="CP036289">
    <property type="protein sequence ID" value="QDU75820.1"/>
    <property type="molecule type" value="Genomic_DNA"/>
</dbReference>
<dbReference type="AlphaFoldDB" id="A0A518C9C8"/>
<name>A0A518C9C8_9BACT</name>
<dbReference type="Proteomes" id="UP000318626">
    <property type="component" value="Chromosome"/>
</dbReference>
<accession>A0A518C9C8</accession>
<sequence length="48" mass="5572">MPRRRFTPEEIIQHLREANGSGLSRTRHVGNGGYCRFWPAIKILIHSL</sequence>
<evidence type="ECO:0000313" key="2">
    <source>
        <dbReference type="Proteomes" id="UP000318626"/>
    </source>
</evidence>
<organism evidence="1 2">
    <name type="scientific">Bremerella volcania</name>
    <dbReference type="NCBI Taxonomy" id="2527984"/>
    <lineage>
        <taxon>Bacteria</taxon>
        <taxon>Pseudomonadati</taxon>
        <taxon>Planctomycetota</taxon>
        <taxon>Planctomycetia</taxon>
        <taxon>Pirellulales</taxon>
        <taxon>Pirellulaceae</taxon>
        <taxon>Bremerella</taxon>
    </lineage>
</organism>